<evidence type="ECO:0000256" key="3">
    <source>
        <dbReference type="SAM" id="SignalP"/>
    </source>
</evidence>
<feature type="compositionally biased region" description="Low complexity" evidence="1">
    <location>
        <begin position="1196"/>
        <end position="1230"/>
    </location>
</feature>
<keyword evidence="2" id="KW-0472">Membrane</keyword>
<keyword evidence="2" id="KW-0812">Transmembrane</keyword>
<sequence>MKQAGITFAAGSRSRAAAATQWCIMLIIVSLLISSSHSQDFPPCAPNLFYQSLQAIPIRKPVQQQPASFACDSLCRSSDFDCRSSFVTLFHSSKEGFVPHRVRVSYPYRHLRSPSSESVRNHQVLLNGQTMGTKIADAEFKNSCQVYNCDQLVFDLQDSALLQTFWNDTGSQTMTLNRPSAPKPDVSSDIDNICSKEMRVEICWRNLNFPVIATQMEHIGIDGERASYLTEEQEVNAFEEGSLIVVKNRVRNPSGENIAQTIKYEMTFSSSVFQYVNHTLVLPDLTSVTCQTQYSSQRCEIRNLPADSLVEIHTTLKPKASQWGKTPIKASISVVDAVNSVTDESRLKNEQAVFLFTPKWQNFEDATTADVTATALRNPFKGVLPVADGARIFIPRIEDVDNEFVLQINGYTNCINMHFGAREQSIDFTRKITQYEESGIKTGLSGLIIDPSELKSYQNQHLYVRCVGGNFFSSTLDLKLRLHKLTVAQQPFGTFSLSVFQGEPRYFKFDLNSYAPDISSLSQVFSVKVSSEIITREHEIKGSVHWGSSVPSFFENTILVTSDRSDPYAGLFESVTYPNNSTFNSFYVMITMRSTCGIECKYMVETSIQKPTLLTFGMPSTLTLDSGNRFFYSDMPVSESQLVSFNVIKTKGEGVYSLRAGAQRGELPWWNDYKSAARRIVAKEQFGNGKKFIRTLLPISLTFPQSSSTERTYFFIGADCSSRVECNPEVKILLGSRTVAKDPVIISGKKSVRSFSTDDGMDIVDISLPKVGPYLSRPGVFQLSIVPMTSGDLRPLIKVGRNIDSVLNSGEDGNLDVSSLFSQRYNISAYYMVDETGRTFFMDLFAKSLPNTRSLTDIANESIASDRDHKLHNELVQGRLRAFRDGTTSEDIFLSVSATCEPGTETCGGEIEYELGADSEPMQELKFDKGLAITGRQLYAHVFKVNLSEMAREARKNNANLESIRVELFFSNPSPILPNLSFKTYISPAFESAVKKQGVSFTSTRDIIKKQYSSHYDYRVDTDRRSANGDDVRYVATFMDCSESDVQKCFSQDFGLYTYDASTERPEPVTPQPTPSPSTPNAWTLTAVILVFTLVLTCLPFMIIALVFGSLVFIAFLGCCAFVTCIGCLACGAGALTMRDRKRYTKKKAALLANQYAPDLDGDIMQQNFRPHVPPQPQQYQPQNDQKNDSSLTPGESSAPPQEPEAAASNPSQPQGPSAQQQGTSGESPSRVPPPTYQPPPPPKGFTEHMDDLVNGLTKFFSGLNPQATIVHTSGPAVSVSHVGSSNMASDQIRRQNEQNRRMHDQSMRNHHESIQRMNRSHQENISTINRNNQAMHQRIHQQNMANIQRNNTAMHQRIHQQNMATIQRNNQAMHQRIQQQNIARMNSNNFGPRRF</sequence>
<proteinExistence type="predicted"/>
<name>A0A7S1KUL2_9EUKA</name>
<feature type="region of interest" description="Disordered" evidence="1">
    <location>
        <begin position="1299"/>
        <end position="1322"/>
    </location>
</feature>
<gene>
    <name evidence="4" type="ORF">PCOS0759_LOCUS8875</name>
</gene>
<feature type="compositionally biased region" description="Basic and acidic residues" evidence="1">
    <location>
        <begin position="1299"/>
        <end position="1315"/>
    </location>
</feature>
<feature type="transmembrane region" description="Helical" evidence="2">
    <location>
        <begin position="1082"/>
        <end position="1104"/>
    </location>
</feature>
<evidence type="ECO:0000313" key="4">
    <source>
        <dbReference type="EMBL" id="CAD9085621.1"/>
    </source>
</evidence>
<feature type="chain" id="PRO_5031554650" evidence="3">
    <location>
        <begin position="39"/>
        <end position="1396"/>
    </location>
</feature>
<feature type="compositionally biased region" description="Pro residues" evidence="1">
    <location>
        <begin position="1231"/>
        <end position="1244"/>
    </location>
</feature>
<organism evidence="4">
    <name type="scientific">Percolomonas cosmopolitus</name>
    <dbReference type="NCBI Taxonomy" id="63605"/>
    <lineage>
        <taxon>Eukaryota</taxon>
        <taxon>Discoba</taxon>
        <taxon>Heterolobosea</taxon>
        <taxon>Tetramitia</taxon>
        <taxon>Eutetramitia</taxon>
        <taxon>Percolomonadidae</taxon>
        <taxon>Percolomonas</taxon>
    </lineage>
</organism>
<evidence type="ECO:0000256" key="1">
    <source>
        <dbReference type="SAM" id="MobiDB-lite"/>
    </source>
</evidence>
<evidence type="ECO:0000256" key="2">
    <source>
        <dbReference type="SAM" id="Phobius"/>
    </source>
</evidence>
<protein>
    <submittedName>
        <fullName evidence="4">Uncharacterized protein</fullName>
    </submittedName>
</protein>
<accession>A0A7S1KUL2</accession>
<feature type="transmembrane region" description="Helical" evidence="2">
    <location>
        <begin position="1111"/>
        <end position="1136"/>
    </location>
</feature>
<keyword evidence="3" id="KW-0732">Signal</keyword>
<feature type="region of interest" description="Disordered" evidence="1">
    <location>
        <begin position="1162"/>
        <end position="1250"/>
    </location>
</feature>
<reference evidence="4" key="1">
    <citation type="submission" date="2021-01" db="EMBL/GenBank/DDBJ databases">
        <authorList>
            <person name="Corre E."/>
            <person name="Pelletier E."/>
            <person name="Niang G."/>
            <person name="Scheremetjew M."/>
            <person name="Finn R."/>
            <person name="Kale V."/>
            <person name="Holt S."/>
            <person name="Cochrane G."/>
            <person name="Meng A."/>
            <person name="Brown T."/>
            <person name="Cohen L."/>
        </authorList>
    </citation>
    <scope>NUCLEOTIDE SEQUENCE</scope>
    <source>
        <strain evidence="4">WS</strain>
    </source>
</reference>
<dbReference type="EMBL" id="HBGD01010796">
    <property type="protein sequence ID" value="CAD9085621.1"/>
    <property type="molecule type" value="Transcribed_RNA"/>
</dbReference>
<feature type="signal peptide" evidence="3">
    <location>
        <begin position="1"/>
        <end position="38"/>
    </location>
</feature>
<keyword evidence="2" id="KW-1133">Transmembrane helix</keyword>